<reference evidence="1 2" key="1">
    <citation type="submission" date="2017-04" db="EMBL/GenBank/DDBJ databases">
        <authorList>
            <person name="Afonso C.L."/>
            <person name="Miller P.J."/>
            <person name="Scott M.A."/>
            <person name="Spackman E."/>
            <person name="Goraichik I."/>
            <person name="Dimitrov K.M."/>
            <person name="Suarez D.L."/>
            <person name="Swayne D.E."/>
        </authorList>
    </citation>
    <scope>NUCLEOTIDE SEQUENCE [LARGE SCALE GENOMIC DNA]</scope>
    <source>
        <strain evidence="1 2">DSM 12555</strain>
    </source>
</reference>
<keyword evidence="2" id="KW-1185">Reference proteome</keyword>
<sequence>MMINETTNLSASITLKDATGADVTVAYVSTSLDGGTQNFNIALSVQNKTLLDTVGATNIAGETAAQQYTEFETAVKSRAKELGYVIFA</sequence>
<dbReference type="RefSeq" id="WP_084113450.1">
    <property type="nucleotide sequence ID" value="NZ_FWXH01000002.1"/>
</dbReference>
<name>A0A1W1X0A2_9CLOT</name>
<protein>
    <submittedName>
        <fullName evidence="1">Uncharacterized protein</fullName>
    </submittedName>
</protein>
<dbReference type="AlphaFoldDB" id="A0A1W1X0A2"/>
<dbReference type="Proteomes" id="UP000192468">
    <property type="component" value="Unassembled WGS sequence"/>
</dbReference>
<dbReference type="EMBL" id="FWXH01000002">
    <property type="protein sequence ID" value="SMC17128.1"/>
    <property type="molecule type" value="Genomic_DNA"/>
</dbReference>
<accession>A0A1W1X0A2</accession>
<dbReference type="STRING" id="1121291.SAMN02745134_00242"/>
<evidence type="ECO:0000313" key="1">
    <source>
        <dbReference type="EMBL" id="SMC17128.1"/>
    </source>
</evidence>
<organism evidence="1 2">
    <name type="scientific">Clostridium acidisoli DSM 12555</name>
    <dbReference type="NCBI Taxonomy" id="1121291"/>
    <lineage>
        <taxon>Bacteria</taxon>
        <taxon>Bacillati</taxon>
        <taxon>Bacillota</taxon>
        <taxon>Clostridia</taxon>
        <taxon>Eubacteriales</taxon>
        <taxon>Clostridiaceae</taxon>
        <taxon>Clostridium</taxon>
    </lineage>
</organism>
<evidence type="ECO:0000313" key="2">
    <source>
        <dbReference type="Proteomes" id="UP000192468"/>
    </source>
</evidence>
<dbReference type="OrthoDB" id="1927454at2"/>
<gene>
    <name evidence="1" type="ORF">SAMN02745134_00242</name>
</gene>
<proteinExistence type="predicted"/>